<comment type="subcellular location">
    <subcellularLocation>
        <location evidence="2">Cell envelope</location>
    </subcellularLocation>
</comment>
<dbReference type="Pfam" id="PF04879">
    <property type="entry name" value="Molybdop_Fe4S4"/>
    <property type="match status" value="1"/>
</dbReference>
<keyword evidence="5" id="KW-0479">Metal-binding</keyword>
<evidence type="ECO:0000256" key="3">
    <source>
        <dbReference type="ARBA" id="ARBA00010312"/>
    </source>
</evidence>
<evidence type="ECO:0000259" key="9">
    <source>
        <dbReference type="PROSITE" id="PS51669"/>
    </source>
</evidence>
<evidence type="ECO:0000256" key="5">
    <source>
        <dbReference type="ARBA" id="ARBA00022723"/>
    </source>
</evidence>
<dbReference type="InterPro" id="IPR027467">
    <property type="entry name" value="MopterinOxRdtase_cofactor_BS"/>
</dbReference>
<evidence type="ECO:0000256" key="4">
    <source>
        <dbReference type="ARBA" id="ARBA00022485"/>
    </source>
</evidence>
<evidence type="ECO:0000256" key="2">
    <source>
        <dbReference type="ARBA" id="ARBA00004196"/>
    </source>
</evidence>
<organism evidence="10 11">
    <name type="scientific">Thermodesulfovibrio aggregans</name>
    <dbReference type="NCBI Taxonomy" id="86166"/>
    <lineage>
        <taxon>Bacteria</taxon>
        <taxon>Pseudomonadati</taxon>
        <taxon>Nitrospirota</taxon>
        <taxon>Thermodesulfovibrionia</taxon>
        <taxon>Thermodesulfovibrionales</taxon>
        <taxon>Thermodesulfovibrionaceae</taxon>
        <taxon>Thermodesulfovibrio</taxon>
    </lineage>
</organism>
<comment type="cofactor">
    <cofactor evidence="1">
        <name>[4Fe-4S] cluster</name>
        <dbReference type="ChEBI" id="CHEBI:49883"/>
    </cofactor>
</comment>
<keyword evidence="4" id="KW-0004">4Fe-4S</keyword>
<dbReference type="InterPro" id="IPR006656">
    <property type="entry name" value="Mopterin_OxRdtase"/>
</dbReference>
<keyword evidence="6" id="KW-0560">Oxidoreductase</keyword>
<dbReference type="FunFam" id="2.20.25.90:FF:000006">
    <property type="entry name" value="Formate dehydrogenase alpha subunit"/>
    <property type="match status" value="1"/>
</dbReference>
<dbReference type="GO" id="GO:0009061">
    <property type="term" value="P:anaerobic respiration"/>
    <property type="evidence" value="ECO:0007669"/>
    <property type="project" value="TreeGrafter"/>
</dbReference>
<dbReference type="PROSITE" id="PS00551">
    <property type="entry name" value="MOLYBDOPTERIN_PROK_1"/>
    <property type="match status" value="1"/>
</dbReference>
<accession>A0A0U9HRE2</accession>
<evidence type="ECO:0000256" key="8">
    <source>
        <dbReference type="ARBA" id="ARBA00023014"/>
    </source>
</evidence>
<dbReference type="PANTHER" id="PTHR43598:SF1">
    <property type="entry name" value="FORMATE DEHYDROGENASE-O MAJOR SUBUNIT"/>
    <property type="match status" value="1"/>
</dbReference>
<dbReference type="Gene3D" id="2.20.25.90">
    <property type="entry name" value="ADC-like domains"/>
    <property type="match status" value="1"/>
</dbReference>
<dbReference type="GO" id="GO:0030151">
    <property type="term" value="F:molybdenum ion binding"/>
    <property type="evidence" value="ECO:0007669"/>
    <property type="project" value="TreeGrafter"/>
</dbReference>
<feature type="domain" description="4Fe-4S Mo/W bis-MGD-type" evidence="9">
    <location>
        <begin position="40"/>
        <end position="96"/>
    </location>
</feature>
<dbReference type="GO" id="GO:0051539">
    <property type="term" value="F:4 iron, 4 sulfur cluster binding"/>
    <property type="evidence" value="ECO:0007669"/>
    <property type="project" value="UniProtKB-KW"/>
</dbReference>
<dbReference type="InterPro" id="IPR006311">
    <property type="entry name" value="TAT_signal"/>
</dbReference>
<dbReference type="InterPro" id="IPR006963">
    <property type="entry name" value="Mopterin_OxRdtase_4Fe-4S_dom"/>
</dbReference>
<dbReference type="PROSITE" id="PS51669">
    <property type="entry name" value="4FE4S_MOW_BIS_MGD"/>
    <property type="match status" value="1"/>
</dbReference>
<dbReference type="GO" id="GO:0030313">
    <property type="term" value="C:cell envelope"/>
    <property type="evidence" value="ECO:0007669"/>
    <property type="project" value="UniProtKB-SubCell"/>
</dbReference>
<protein>
    <submittedName>
        <fullName evidence="10">Formate dehydrogenase major subunit</fullName>
    </submittedName>
</protein>
<evidence type="ECO:0000313" key="11">
    <source>
        <dbReference type="Proteomes" id="UP000054976"/>
    </source>
</evidence>
<dbReference type="AlphaFoldDB" id="A0A0U9HRE2"/>
<dbReference type="Pfam" id="PF00384">
    <property type="entry name" value="Molybdopterin"/>
    <property type="match status" value="1"/>
</dbReference>
<keyword evidence="11" id="KW-1185">Reference proteome</keyword>
<proteinExistence type="inferred from homology"/>
<keyword evidence="7" id="KW-0408">Iron</keyword>
<evidence type="ECO:0000256" key="6">
    <source>
        <dbReference type="ARBA" id="ARBA00023002"/>
    </source>
</evidence>
<dbReference type="SMART" id="SM00926">
    <property type="entry name" value="Molybdop_Fe4S4"/>
    <property type="match status" value="1"/>
</dbReference>
<gene>
    <name evidence="10" type="ORF">TAGGR_11184</name>
</gene>
<dbReference type="EMBL" id="BCNO01000001">
    <property type="protein sequence ID" value="GAQ94985.1"/>
    <property type="molecule type" value="Genomic_DNA"/>
</dbReference>
<evidence type="ECO:0000256" key="7">
    <source>
        <dbReference type="ARBA" id="ARBA00023004"/>
    </source>
</evidence>
<dbReference type="GO" id="GO:0009055">
    <property type="term" value="F:electron transfer activity"/>
    <property type="evidence" value="ECO:0007669"/>
    <property type="project" value="TreeGrafter"/>
</dbReference>
<dbReference type="Gene3D" id="3.40.50.740">
    <property type="match status" value="1"/>
</dbReference>
<dbReference type="SUPFAM" id="SSF53706">
    <property type="entry name" value="Formate dehydrogenase/DMSO reductase, domains 1-3"/>
    <property type="match status" value="1"/>
</dbReference>
<dbReference type="PANTHER" id="PTHR43598">
    <property type="entry name" value="TUNGSTEN-CONTAINING FORMYLMETHANOFURAN DEHYDROGENASE 2 SUBUNIT B"/>
    <property type="match status" value="1"/>
</dbReference>
<dbReference type="GO" id="GO:0016491">
    <property type="term" value="F:oxidoreductase activity"/>
    <property type="evidence" value="ECO:0007669"/>
    <property type="project" value="UniProtKB-KW"/>
</dbReference>
<name>A0A0U9HRE2_9BACT</name>
<sequence length="185" mass="20544">MELTRRDFLKISTGALLLSSLGLNLEPAKAYAAELRTKGAKETTTICPYCSVGCSIIVSVKDGKVVNTEGDPDSPINEGALCPKGASIYQIANNPYRLKEPLYRAPGATEWKKISWEEALNKIARLVKKTRDKYFITKNEKGQVVNRVDAIAHVGSAALDNEECYLLQKLMRSWGLVYIEHQARI</sequence>
<keyword evidence="8" id="KW-0411">Iron-sulfur</keyword>
<comment type="similarity">
    <text evidence="3">Belongs to the prokaryotic molybdopterin-containing oxidoreductase family.</text>
</comment>
<evidence type="ECO:0000256" key="1">
    <source>
        <dbReference type="ARBA" id="ARBA00001966"/>
    </source>
</evidence>
<evidence type="ECO:0000313" key="10">
    <source>
        <dbReference type="EMBL" id="GAQ94985.1"/>
    </source>
</evidence>
<comment type="caution">
    <text evidence="10">The sequence shown here is derived from an EMBL/GenBank/DDBJ whole genome shotgun (WGS) entry which is preliminary data.</text>
</comment>
<reference evidence="11" key="1">
    <citation type="submission" date="2016-01" db="EMBL/GenBank/DDBJ databases">
        <title>Draft genome sequence of Thermodesulfovibrio aggregans strain TGE-P1.</title>
        <authorList>
            <person name="Sekiguchi Y."/>
            <person name="Ohashi A."/>
            <person name="Matsuura N."/>
            <person name="Tourlousse M.D."/>
        </authorList>
    </citation>
    <scope>NUCLEOTIDE SEQUENCE [LARGE SCALE GENOMIC DNA]</scope>
    <source>
        <strain evidence="11">TGE-P1</strain>
    </source>
</reference>
<dbReference type="PROSITE" id="PS51318">
    <property type="entry name" value="TAT"/>
    <property type="match status" value="1"/>
</dbReference>
<dbReference type="STRING" id="86166.TAGGR_11184"/>
<dbReference type="Proteomes" id="UP000054976">
    <property type="component" value="Unassembled WGS sequence"/>
</dbReference>